<accession>A0A0U2BXC8</accession>
<evidence type="ECO:0000313" key="3">
    <source>
        <dbReference type="Proteomes" id="UP000223061"/>
    </source>
</evidence>
<name>A0A0U2BXC8_9CAUD</name>
<feature type="compositionally biased region" description="Basic and acidic residues" evidence="1">
    <location>
        <begin position="10"/>
        <end position="24"/>
    </location>
</feature>
<reference evidence="2 3" key="1">
    <citation type="submission" date="2015-04" db="EMBL/GenBank/DDBJ databases">
        <title>Isolation and characterization of bacteriophages from East Africa Rift Valley soda lakes.</title>
        <authorList>
            <person name="van Zyl L.J."/>
            <person name="Nemavhulani S."/>
            <person name="Cowan D.A."/>
            <person name="Trindade M.I."/>
        </authorList>
    </citation>
    <scope>NUCLEOTIDE SEQUENCE [LARGE SCALE GENOMIC DNA]</scope>
</reference>
<dbReference type="EMBL" id="KR072689">
    <property type="protein sequence ID" value="AKG94518.1"/>
    <property type="molecule type" value="Genomic_DNA"/>
</dbReference>
<protein>
    <submittedName>
        <fullName evidence="2">Uncharacterized protein</fullName>
    </submittedName>
</protein>
<evidence type="ECO:0000313" key="2">
    <source>
        <dbReference type="EMBL" id="AKG94518.1"/>
    </source>
</evidence>
<organism evidence="2 3">
    <name type="scientific">Paracoccus phage Shpa</name>
    <dbReference type="NCBI Taxonomy" id="1647282"/>
    <lineage>
        <taxon>Viruses</taxon>
        <taxon>Duplodnaviria</taxon>
        <taxon>Heunggongvirae</taxon>
        <taxon>Uroviricota</taxon>
        <taxon>Caudoviricetes</taxon>
        <taxon>Vhulanivirus</taxon>
        <taxon>Vhulanivirus Shpa</taxon>
    </lineage>
</organism>
<dbReference type="Proteomes" id="UP000223061">
    <property type="component" value="Segment"/>
</dbReference>
<sequence>MTRYKVTRQHTGDREYLPGDEREANPQVVAHLVAAGVLEEIKAEKPVEKKAAAKK</sequence>
<gene>
    <name evidence="2" type="ORF">Shpa_7</name>
</gene>
<evidence type="ECO:0000256" key="1">
    <source>
        <dbReference type="SAM" id="MobiDB-lite"/>
    </source>
</evidence>
<feature type="region of interest" description="Disordered" evidence="1">
    <location>
        <begin position="1"/>
        <end position="24"/>
    </location>
</feature>
<keyword evidence="3" id="KW-1185">Reference proteome</keyword>
<proteinExistence type="predicted"/>